<dbReference type="InterPro" id="IPR029058">
    <property type="entry name" value="AB_hydrolase_fold"/>
</dbReference>
<comment type="caution">
    <text evidence="1">The sequence shown here is derived from an EMBL/GenBank/DDBJ whole genome shotgun (WGS) entry which is preliminary data.</text>
</comment>
<dbReference type="Gene3D" id="3.40.50.1820">
    <property type="entry name" value="alpha/beta hydrolase"/>
    <property type="match status" value="1"/>
</dbReference>
<dbReference type="AlphaFoldDB" id="A0A1V4BRZ4"/>
<dbReference type="Proteomes" id="UP000189835">
    <property type="component" value="Unassembled WGS sequence"/>
</dbReference>
<evidence type="ECO:0000313" key="1">
    <source>
        <dbReference type="EMBL" id="OPF17207.1"/>
    </source>
</evidence>
<proteinExistence type="predicted"/>
<organism evidence="1 2">
    <name type="scientific">Microcystis aeruginosa KW</name>
    <dbReference type="NCBI Taxonomy" id="1960155"/>
    <lineage>
        <taxon>Bacteria</taxon>
        <taxon>Bacillati</taxon>
        <taxon>Cyanobacteriota</taxon>
        <taxon>Cyanophyceae</taxon>
        <taxon>Oscillatoriophycideae</taxon>
        <taxon>Chroococcales</taxon>
        <taxon>Microcystaceae</taxon>
        <taxon>Microcystis</taxon>
    </lineage>
</organism>
<dbReference type="RefSeq" id="WP_079208195.1">
    <property type="nucleotide sequence ID" value="NZ_MVGR01000004.1"/>
</dbReference>
<dbReference type="EMBL" id="MVGR01000004">
    <property type="protein sequence ID" value="OPF17207.1"/>
    <property type="molecule type" value="Genomic_DNA"/>
</dbReference>
<evidence type="ECO:0000313" key="2">
    <source>
        <dbReference type="Proteomes" id="UP000189835"/>
    </source>
</evidence>
<accession>A0A1V4BRZ4</accession>
<reference evidence="1 2" key="1">
    <citation type="submission" date="2017-02" db="EMBL/GenBank/DDBJ databases">
        <title>Genome sequence of Microcystis aeruginosa KW.</title>
        <authorList>
            <person name="Oh H.-M."/>
            <person name="Ahn C.-Y."/>
            <person name="Jeong H."/>
            <person name="Srivastava A."/>
            <person name="Lee H.-G."/>
            <person name="Kang S.-R."/>
        </authorList>
    </citation>
    <scope>NUCLEOTIDE SEQUENCE [LARGE SCALE GENOMIC DNA]</scope>
    <source>
        <strain evidence="1 2">KW</strain>
    </source>
</reference>
<protein>
    <submittedName>
        <fullName evidence="1">Uncharacterized protein</fullName>
    </submittedName>
</protein>
<gene>
    <name evidence="1" type="ORF">B1L04_14220</name>
</gene>
<name>A0A1V4BRZ4_MICAE</name>
<sequence length="125" mass="13875">MFANIGDSNKLMADLADSNVQTKIGQWTIVWSPVIYDHDPKSQVWDNIVYVAKGQNLTTNNPQYVVAIAATNPKSVFDWLQEDVNTHNMVLWSSTNPEQGHISEGTNTGIKILQGMKNSSNLSLL</sequence>